<organism evidence="4 5">
    <name type="scientific">Paraburkholderia aspalathi</name>
    <dbReference type="NCBI Taxonomy" id="1324617"/>
    <lineage>
        <taxon>Bacteria</taxon>
        <taxon>Pseudomonadati</taxon>
        <taxon>Pseudomonadota</taxon>
        <taxon>Betaproteobacteria</taxon>
        <taxon>Burkholderiales</taxon>
        <taxon>Burkholderiaceae</taxon>
        <taxon>Paraburkholderia</taxon>
    </lineage>
</organism>
<protein>
    <submittedName>
        <fullName evidence="4">Uncharacterized protein</fullName>
    </submittedName>
</protein>
<evidence type="ECO:0000256" key="1">
    <source>
        <dbReference type="SAM" id="MobiDB-lite"/>
    </source>
</evidence>
<dbReference type="Proteomes" id="UP000198844">
    <property type="component" value="Unassembled WGS sequence"/>
</dbReference>
<reference evidence="4 5" key="1">
    <citation type="submission" date="2016-10" db="EMBL/GenBank/DDBJ databases">
        <authorList>
            <person name="de Groot N.N."/>
        </authorList>
    </citation>
    <scope>NUCLEOTIDE SEQUENCE [LARGE SCALE GENOMIC DNA]</scope>
    <source>
        <strain evidence="4 5">LMG 27731</strain>
    </source>
</reference>
<proteinExistence type="predicted"/>
<dbReference type="EMBL" id="CAJNAU010000041">
    <property type="protein sequence ID" value="CAE6783871.1"/>
    <property type="molecule type" value="Genomic_DNA"/>
</dbReference>
<reference evidence="3 6" key="2">
    <citation type="submission" date="2021-02" db="EMBL/GenBank/DDBJ databases">
        <authorList>
            <person name="Vanwijnsberghe S."/>
        </authorList>
    </citation>
    <scope>NUCLEOTIDE SEQUENCE [LARGE SCALE GENOMIC DNA]</scope>
    <source>
        <strain evidence="3 6">R-69658</strain>
    </source>
</reference>
<dbReference type="Proteomes" id="UP000674425">
    <property type="component" value="Unassembled WGS sequence"/>
</dbReference>
<feature type="region of interest" description="Disordered" evidence="1">
    <location>
        <begin position="26"/>
        <end position="56"/>
    </location>
</feature>
<accession>A0A1I7C8X8</accession>
<keyword evidence="2" id="KW-0472">Membrane</keyword>
<dbReference type="EMBL" id="FPBH01000006">
    <property type="protein sequence ID" value="SFT95890.1"/>
    <property type="molecule type" value="Genomic_DNA"/>
</dbReference>
<dbReference type="GeneID" id="77198125"/>
<sequence>MEKWLVILGIWAMCATCGVLFIRGATRGPGKRETEGRQARPASRASAGDARAALND</sequence>
<dbReference type="RefSeq" id="WP_167378372.1">
    <property type="nucleotide sequence ID" value="NZ_CAJNAX010000012.1"/>
</dbReference>
<evidence type="ECO:0000313" key="5">
    <source>
        <dbReference type="Proteomes" id="UP000198844"/>
    </source>
</evidence>
<keyword evidence="2" id="KW-0812">Transmembrane</keyword>
<feature type="transmembrane region" description="Helical" evidence="2">
    <location>
        <begin position="6"/>
        <end position="22"/>
    </location>
</feature>
<dbReference type="AlphaFoldDB" id="A0A1I7C8X8"/>
<gene>
    <name evidence="3" type="ORF">R69658_04198</name>
    <name evidence="4" type="ORF">SAMN05192563_100631</name>
</gene>
<evidence type="ECO:0000313" key="3">
    <source>
        <dbReference type="EMBL" id="CAE6783871.1"/>
    </source>
</evidence>
<name>A0A1I7C8X8_9BURK</name>
<evidence type="ECO:0000256" key="2">
    <source>
        <dbReference type="SAM" id="Phobius"/>
    </source>
</evidence>
<evidence type="ECO:0000313" key="4">
    <source>
        <dbReference type="EMBL" id="SFT95890.1"/>
    </source>
</evidence>
<feature type="compositionally biased region" description="Low complexity" evidence="1">
    <location>
        <begin position="39"/>
        <end position="56"/>
    </location>
</feature>
<keyword evidence="6" id="KW-1185">Reference proteome</keyword>
<evidence type="ECO:0000313" key="6">
    <source>
        <dbReference type="Proteomes" id="UP000674425"/>
    </source>
</evidence>
<keyword evidence="2" id="KW-1133">Transmembrane helix</keyword>